<dbReference type="CDD" id="cd01650">
    <property type="entry name" value="RT_nLTR_like"/>
    <property type="match status" value="1"/>
</dbReference>
<evidence type="ECO:0000259" key="1">
    <source>
        <dbReference type="PROSITE" id="PS50878"/>
    </source>
</evidence>
<name>A0A803K169_XENTR</name>
<dbReference type="PROSITE" id="PS50878">
    <property type="entry name" value="RT_POL"/>
    <property type="match status" value="1"/>
</dbReference>
<dbReference type="InterPro" id="IPR000477">
    <property type="entry name" value="RT_dom"/>
</dbReference>
<dbReference type="InParanoid" id="A0A803K169"/>
<sequence>MYQAAIVLLPKAVKDPTLPESYRPISLLTANVKILAKLLANRLKKIIGSIIADDQLGFMPGKTTAMNVRRLFLNLTIAHANSGERAIAALDIAKAFDTVEWPYLWKALDKFGFGTKFVNLVKLLYKSPTAFLRVGTDEAPPFNLTRGTRQGCPLSPLLFAIAIEPFVAAVRQHPNIVGWVSQTRTDKLQLYADDTLIYLGDRGQSLNALIELTEAFGTVSGLKVSQAKSLLFPVDPQQRGPRSVPSPLPIANQFTYLGVDVPITTYYDLNLGPMLGWMGTKFAAWGNLPIGPAGRIQLIKMFVQPKIMYALWHMPTAPPKTFFSKLDTAMRSFIWGKGRSRLSLPHLKRSKTGGGMALPDFRVLYLAVQLSHLSPLTPEGPCSALYSSWQELLPPYIAPWQAALVQPSIPPHNLLVAAVRRAYVDARKTAGACTIDPATPLWGNKVLGNLAGSPPPRQWLEAGLTSIQDVWDMGVTAPFAFLRQHRSLPASQWLLYHRVHTTLKRLHKRSLLATLEDPLLSLIRSGHKKCKISTLYKYIMDARQKLTTMKCRESWEKDLGPILDDQWKEVLASPITVSINCRHEMLQLYLIHRAYYTPAKLHKIYQESSPLCFRCQAETGTLLHTLWSCPMLTTYWASILNKLNAVIDSDITPSPKVCILGITSSLELNQDLKTLITKALFQARRQLTLNWKGQTAPSYDSWLSAMNEVCLQEKHSLCRKGKNVTYTNIWGSWEAHTARQS</sequence>
<feature type="domain" description="Reverse transcriptase" evidence="1">
    <location>
        <begin position="1"/>
        <end position="261"/>
    </location>
</feature>
<reference evidence="2" key="1">
    <citation type="journal article" date="2010" name="Science">
        <title>The genome of the Western clawed frog Xenopus tropicalis.</title>
        <authorList>
            <person name="Hellsten U."/>
            <person name="Harland R.M."/>
            <person name="Gilchrist M.J."/>
            <person name="Hendrix D."/>
            <person name="Jurka J."/>
            <person name="Kapitonov V."/>
            <person name="Ovcharenko I."/>
            <person name="Putnam N.H."/>
            <person name="Shu S."/>
            <person name="Taher L."/>
            <person name="Blitz I.L."/>
            <person name="Blumberg B."/>
            <person name="Dichmann D.S."/>
            <person name="Dubchak I."/>
            <person name="Amaya E."/>
            <person name="Detter J.C."/>
            <person name="Fletcher R."/>
            <person name="Gerhard D.S."/>
            <person name="Goodstein D."/>
            <person name="Graves T."/>
            <person name="Grigoriev I.V."/>
            <person name="Grimwood J."/>
            <person name="Kawashima T."/>
            <person name="Lindquist E."/>
            <person name="Lucas S.M."/>
            <person name="Mead P.E."/>
            <person name="Mitros T."/>
            <person name="Ogino H."/>
            <person name="Ohta Y."/>
            <person name="Poliakov A.V."/>
            <person name="Pollet N."/>
            <person name="Robert J."/>
            <person name="Salamov A."/>
            <person name="Sater A.K."/>
            <person name="Schmutz J."/>
            <person name="Terry A."/>
            <person name="Vize P.D."/>
            <person name="Warren W.C."/>
            <person name="Wells D."/>
            <person name="Wills A."/>
            <person name="Wilson R.K."/>
            <person name="Zimmerman L.B."/>
            <person name="Zorn A.M."/>
            <person name="Grainger R."/>
            <person name="Grammer T."/>
            <person name="Khokha M.K."/>
            <person name="Richardson P.M."/>
            <person name="Rokhsar D.S."/>
        </authorList>
    </citation>
    <scope>NUCLEOTIDE SEQUENCE [LARGE SCALE GENOMIC DNA]</scope>
    <source>
        <strain evidence="2">Nigerian</strain>
    </source>
</reference>
<reference evidence="2" key="2">
    <citation type="submission" date="2021-03" db="UniProtKB">
        <authorList>
            <consortium name="Ensembl"/>
        </authorList>
    </citation>
    <scope>IDENTIFICATION</scope>
</reference>
<dbReference type="SUPFAM" id="SSF56672">
    <property type="entry name" value="DNA/RNA polymerases"/>
    <property type="match status" value="1"/>
</dbReference>
<accession>A0A803K169</accession>
<dbReference type="GeneTree" id="ENSGT01150000286925"/>
<dbReference type="AlphaFoldDB" id="A0A803K169"/>
<dbReference type="Pfam" id="PF00078">
    <property type="entry name" value="RVT_1"/>
    <property type="match status" value="1"/>
</dbReference>
<protein>
    <recommendedName>
        <fullName evidence="1">Reverse transcriptase domain-containing protein</fullName>
    </recommendedName>
</protein>
<dbReference type="InterPro" id="IPR043502">
    <property type="entry name" value="DNA/RNA_pol_sf"/>
</dbReference>
<evidence type="ECO:0000313" key="2">
    <source>
        <dbReference type="Ensembl" id="ENSXETP00000114025"/>
    </source>
</evidence>
<dbReference type="PANTHER" id="PTHR31635:SF196">
    <property type="entry name" value="REVERSE TRANSCRIPTASE DOMAIN-CONTAINING PROTEIN-RELATED"/>
    <property type="match status" value="1"/>
</dbReference>
<dbReference type="Ensembl" id="ENSXETT00000112660">
    <property type="protein sequence ID" value="ENSXETP00000114025"/>
    <property type="gene ID" value="ENSXETG00000042459"/>
</dbReference>
<dbReference type="PANTHER" id="PTHR31635">
    <property type="entry name" value="REVERSE TRANSCRIPTASE DOMAIN-CONTAINING PROTEIN-RELATED"/>
    <property type="match status" value="1"/>
</dbReference>
<organism evidence="2">
    <name type="scientific">Xenopus tropicalis</name>
    <name type="common">Western clawed frog</name>
    <name type="synonym">Silurana tropicalis</name>
    <dbReference type="NCBI Taxonomy" id="8364"/>
    <lineage>
        <taxon>Eukaryota</taxon>
        <taxon>Metazoa</taxon>
        <taxon>Chordata</taxon>
        <taxon>Craniata</taxon>
        <taxon>Vertebrata</taxon>
        <taxon>Euteleostomi</taxon>
        <taxon>Amphibia</taxon>
        <taxon>Batrachia</taxon>
        <taxon>Anura</taxon>
        <taxon>Pipoidea</taxon>
        <taxon>Pipidae</taxon>
        <taxon>Xenopodinae</taxon>
        <taxon>Xenopus</taxon>
        <taxon>Silurana</taxon>
    </lineage>
</organism>
<proteinExistence type="predicted"/>